<evidence type="ECO:0000256" key="1">
    <source>
        <dbReference type="ARBA" id="ARBA00004141"/>
    </source>
</evidence>
<dbReference type="Proteomes" id="UP000053237">
    <property type="component" value="Unassembled WGS sequence"/>
</dbReference>
<dbReference type="PANTHER" id="PTHR12483">
    <property type="entry name" value="SOLUTE CARRIER FAMILY 31 COPPER TRANSPORTERS"/>
    <property type="match status" value="1"/>
</dbReference>
<evidence type="ECO:0000256" key="2">
    <source>
        <dbReference type="ARBA" id="ARBA00022692"/>
    </source>
</evidence>
<keyword evidence="7" id="KW-1185">Reference proteome</keyword>
<comment type="subcellular location">
    <subcellularLocation>
        <location evidence="1 5">Membrane</location>
        <topology evidence="1 5">Multi-pass membrane protein</topology>
    </subcellularLocation>
</comment>
<gene>
    <name evidence="6" type="ORF">BN9_071730</name>
</gene>
<evidence type="ECO:0000256" key="5">
    <source>
        <dbReference type="RuleBase" id="RU367022"/>
    </source>
</evidence>
<dbReference type="InterPro" id="IPR007274">
    <property type="entry name" value="Cop_transporter"/>
</dbReference>
<dbReference type="PANTHER" id="PTHR12483:SF27">
    <property type="entry name" value="COPPER TRANSPORT PROTEIN CTR1"/>
    <property type="match status" value="1"/>
</dbReference>
<keyword evidence="4 5" id="KW-0472">Membrane</keyword>
<proteinExistence type="inferred from homology"/>
<evidence type="ECO:0000256" key="4">
    <source>
        <dbReference type="ARBA" id="ARBA00023136"/>
    </source>
</evidence>
<keyword evidence="2 5" id="KW-0812">Transmembrane</keyword>
<sequence length="296" mass="33000">MDIKTKFNGSIKGNQNIFACEMAGHIDMLVNDPSTYLKQPQAYKISDDEIYKNATQYTCPVCGAKYSELKVRIPWGTHGDQKIYACSPEHAEEIRKNSKNYISTGAPPQSSYTFCNAGTSSTPTGFVMFDGFQTAFGKDAFCAMLLFKPFVLTSGLKYAFAFIGVVLLAMSLEVLEMYRERTQRFLFSKYGRTINQGVYMSMDTPASAYKSRKVQSFGNDAEDIKIIRKLPLWCKGIAAVLYMVAITIAYFLMLIIMMYESLFFIAVIIGLGLGFALFKDTQADVMSGSIDPCCST</sequence>
<dbReference type="Pfam" id="PF04145">
    <property type="entry name" value="Ctr"/>
    <property type="match status" value="1"/>
</dbReference>
<feature type="transmembrane region" description="Helical" evidence="5">
    <location>
        <begin position="232"/>
        <end position="256"/>
    </location>
</feature>
<keyword evidence="3 5" id="KW-1133">Transmembrane helix</keyword>
<dbReference type="InParanoid" id="A0A024GIS1"/>
<dbReference type="EMBL" id="CAIX01000121">
    <property type="protein sequence ID" value="CCI46244.1"/>
    <property type="molecule type" value="Genomic_DNA"/>
</dbReference>
<keyword evidence="5" id="KW-0813">Transport</keyword>
<evidence type="ECO:0000313" key="7">
    <source>
        <dbReference type="Proteomes" id="UP000053237"/>
    </source>
</evidence>
<keyword evidence="5" id="KW-0186">Copper</keyword>
<comment type="similarity">
    <text evidence="5">Belongs to the copper transporter (Ctr) (TC 1.A.56) family. SLC31A subfamily.</text>
</comment>
<comment type="caution">
    <text evidence="6">The sequence shown here is derived from an EMBL/GenBank/DDBJ whole genome shotgun (WGS) entry which is preliminary data.</text>
</comment>
<protein>
    <recommendedName>
        <fullName evidence="5">Copper transport protein</fullName>
    </recommendedName>
</protein>
<evidence type="ECO:0000256" key="3">
    <source>
        <dbReference type="ARBA" id="ARBA00022989"/>
    </source>
</evidence>
<keyword evidence="5" id="KW-0187">Copper transport</keyword>
<evidence type="ECO:0000313" key="6">
    <source>
        <dbReference type="EMBL" id="CCI46244.1"/>
    </source>
</evidence>
<reference evidence="6 7" key="1">
    <citation type="submission" date="2012-05" db="EMBL/GenBank/DDBJ databases">
        <title>Recombination and specialization in a pathogen metapopulation.</title>
        <authorList>
            <person name="Gardiner A."/>
            <person name="Kemen E."/>
            <person name="Schultz-Larsen T."/>
            <person name="MacLean D."/>
            <person name="Van Oosterhout C."/>
            <person name="Jones J.D.G."/>
        </authorList>
    </citation>
    <scope>NUCLEOTIDE SEQUENCE [LARGE SCALE GENOMIC DNA]</scope>
    <source>
        <strain evidence="6 7">Ac Nc2</strain>
    </source>
</reference>
<feature type="transmembrane region" description="Helical" evidence="5">
    <location>
        <begin position="262"/>
        <end position="278"/>
    </location>
</feature>
<dbReference type="GO" id="GO:0005375">
    <property type="term" value="F:copper ion transmembrane transporter activity"/>
    <property type="evidence" value="ECO:0007669"/>
    <property type="project" value="UniProtKB-UniRule"/>
</dbReference>
<organism evidence="6 7">
    <name type="scientific">Albugo candida</name>
    <dbReference type="NCBI Taxonomy" id="65357"/>
    <lineage>
        <taxon>Eukaryota</taxon>
        <taxon>Sar</taxon>
        <taxon>Stramenopiles</taxon>
        <taxon>Oomycota</taxon>
        <taxon>Peronosporomycetes</taxon>
        <taxon>Albuginales</taxon>
        <taxon>Albuginaceae</taxon>
        <taxon>Albugo</taxon>
    </lineage>
</organism>
<dbReference type="GO" id="GO:0005886">
    <property type="term" value="C:plasma membrane"/>
    <property type="evidence" value="ECO:0007669"/>
    <property type="project" value="TreeGrafter"/>
</dbReference>
<accession>A0A024GIS1</accession>
<keyword evidence="5" id="KW-0406">Ion transport</keyword>
<feature type="transmembrane region" description="Helical" evidence="5">
    <location>
        <begin position="158"/>
        <end position="175"/>
    </location>
</feature>
<dbReference type="OrthoDB" id="161814at2759"/>
<name>A0A024GIS1_9STRA</name>
<dbReference type="AlphaFoldDB" id="A0A024GIS1"/>